<accession>A0A2X1BLR4</accession>
<keyword evidence="1" id="KW-1133">Transmembrane helix</keyword>
<evidence type="ECO:0000256" key="1">
    <source>
        <dbReference type="SAM" id="Phobius"/>
    </source>
</evidence>
<dbReference type="AlphaFoldDB" id="A0A2X1BLR4"/>
<organism evidence="2 3">
    <name type="scientific">Brevundimonas vesicularis</name>
    <name type="common">Pseudomonas vesicularis</name>
    <dbReference type="NCBI Taxonomy" id="41276"/>
    <lineage>
        <taxon>Bacteria</taxon>
        <taxon>Pseudomonadati</taxon>
        <taxon>Pseudomonadota</taxon>
        <taxon>Alphaproteobacteria</taxon>
        <taxon>Caulobacterales</taxon>
        <taxon>Caulobacteraceae</taxon>
        <taxon>Brevundimonas</taxon>
    </lineage>
</organism>
<keyword evidence="1" id="KW-0472">Membrane</keyword>
<dbReference type="Proteomes" id="UP000251186">
    <property type="component" value="Unassembled WGS sequence"/>
</dbReference>
<gene>
    <name evidence="2" type="ORF">NCTC11166_03386</name>
</gene>
<keyword evidence="1" id="KW-0812">Transmembrane</keyword>
<proteinExistence type="predicted"/>
<reference evidence="2 3" key="1">
    <citation type="submission" date="2018-06" db="EMBL/GenBank/DDBJ databases">
        <authorList>
            <consortium name="Pathogen Informatics"/>
            <person name="Doyle S."/>
        </authorList>
    </citation>
    <scope>NUCLEOTIDE SEQUENCE [LARGE SCALE GENOMIC DNA]</scope>
    <source>
        <strain evidence="2 3">NCTC11166</strain>
    </source>
</reference>
<feature type="transmembrane region" description="Helical" evidence="1">
    <location>
        <begin position="45"/>
        <end position="65"/>
    </location>
</feature>
<dbReference type="RefSeq" id="WP_112863912.1">
    <property type="nucleotide sequence ID" value="NZ_UAQP01000024.1"/>
</dbReference>
<name>A0A2X1BLR4_BREVE</name>
<protein>
    <submittedName>
        <fullName evidence="2">Uncharacterized protein</fullName>
    </submittedName>
</protein>
<sequence>MWLILLLMLLMPLLAWSIVRAVWLFRLRHIDADNEMQSLPEEKHFMQISTIVLSLLLLMCIPLLYQGYVQSRLNYQLMQMPLVDVMRAHRPHIYDSFVQDVRHAQARDSDSATQHNKIWMQYLHELRLQWQRELPYASLDSVMRYIRYRYNEADTLGEIADDHCRHIDFSEHNQAGIAASVNFMQRNAGFIQALMLSAFGSADARHRMNYLEQRGAARQYRQLLAQLNQQFEGEVISSIAEGGCGFQKAFYLALLDYNEREMSRIMRWVLLQQIAEADRKELSDGK</sequence>
<dbReference type="EMBL" id="UAQP01000024">
    <property type="protein sequence ID" value="SPU57677.1"/>
    <property type="molecule type" value="Genomic_DNA"/>
</dbReference>
<evidence type="ECO:0000313" key="2">
    <source>
        <dbReference type="EMBL" id="SPU57677.1"/>
    </source>
</evidence>
<evidence type="ECO:0000313" key="3">
    <source>
        <dbReference type="Proteomes" id="UP000251186"/>
    </source>
</evidence>